<dbReference type="Gene3D" id="3.30.420.10">
    <property type="entry name" value="Ribonuclease H-like superfamily/Ribonuclease H"/>
    <property type="match status" value="1"/>
</dbReference>
<feature type="domain" description="Integrase zinc-binding" evidence="3">
    <location>
        <begin position="314"/>
        <end position="368"/>
    </location>
</feature>
<name>A0ABD1KHP1_9TELE</name>
<accession>A0ABD1KHP1</accession>
<dbReference type="InterPro" id="IPR050951">
    <property type="entry name" value="Retrovirus_Pol_polyprotein"/>
</dbReference>
<dbReference type="Proteomes" id="UP001591681">
    <property type="component" value="Unassembled WGS sequence"/>
</dbReference>
<dbReference type="Pfam" id="PF17921">
    <property type="entry name" value="Integrase_H2C2"/>
    <property type="match status" value="1"/>
</dbReference>
<dbReference type="SUPFAM" id="SSF56672">
    <property type="entry name" value="DNA/RNA polymerases"/>
    <property type="match status" value="1"/>
</dbReference>
<keyword evidence="5" id="KW-1185">Reference proteome</keyword>
<dbReference type="InterPro" id="IPR043128">
    <property type="entry name" value="Rev_trsase/Diguanyl_cyclase"/>
</dbReference>
<evidence type="ECO:0000313" key="4">
    <source>
        <dbReference type="EMBL" id="KAL2098388.1"/>
    </source>
</evidence>
<dbReference type="InterPro" id="IPR043502">
    <property type="entry name" value="DNA/RNA_pol_sf"/>
</dbReference>
<feature type="region of interest" description="Disordered" evidence="2">
    <location>
        <begin position="525"/>
        <end position="588"/>
    </location>
</feature>
<dbReference type="InterPro" id="IPR036397">
    <property type="entry name" value="RNaseH_sf"/>
</dbReference>
<dbReference type="PANTHER" id="PTHR37984:SF15">
    <property type="entry name" value="INTEGRASE CATALYTIC DOMAIN-CONTAINING PROTEIN"/>
    <property type="match status" value="1"/>
</dbReference>
<proteinExistence type="predicted"/>
<dbReference type="AlphaFoldDB" id="A0ABD1KHP1"/>
<protein>
    <recommendedName>
        <fullName evidence="1">Gypsy retrotransposon integrase-like protein 1</fullName>
    </recommendedName>
</protein>
<sequence length="588" mass="65402">MSSAEESATELQRLQERVEQLQAENQRLSGRGTVDNGSGPSGQTARREQALYLPRERRCPKFSGSTSAGSLAVEEWIEEAQSCIRSRELKRVVRASNSLTLLEIEAGGPRSPARCEKIRAVLNAPEPFRAKLHGRAPVVLEAGALTLVPVTCPQLDSVEFLLEPLGFEEEPLPEERLGEVFARLQREGLKVKLSKCRFFQHQVSYLGHVVSAEWVSTDPAKIEVVKEWKRPGHLAELRSFLGFASYYRRVIVIGPVYKHYQEGRYPDAVGRGALSSHSKGLLRQLGRLVLREGVLYRLVHPPGGGPEVHQLLLPQDLQKEVLRSVHDEQGHQGTERTLQLLRSRCFWPSMAKDTEQWCQQCQRCVLGKAVQPKVRAYWGTLLATQLNEILAIDFSVLEPASDGRENILILTDIFTKYSQAIPTRDQRASTVAHALVQYWFYRFGSPALLRGPSGAASVYTVAPVVGEGPVRQVHRSEMRAFPESLQQDDEGIAPPPARKGPTNVSPVVEGEDHAEVVILYTEEEPQVAPVPPRAHSPGVEDIVTEEVPLRRSGRSTAGQHSNPHRLPRTVATRNEDGRPLADGEEVRS</sequence>
<dbReference type="PANTHER" id="PTHR37984">
    <property type="entry name" value="PROTEIN CBG26694"/>
    <property type="match status" value="1"/>
</dbReference>
<dbReference type="InterPro" id="IPR012337">
    <property type="entry name" value="RNaseH-like_sf"/>
</dbReference>
<reference evidence="4 5" key="1">
    <citation type="submission" date="2024-09" db="EMBL/GenBank/DDBJ databases">
        <title>A chromosome-level genome assembly of Gray's grenadier anchovy, Coilia grayii.</title>
        <authorList>
            <person name="Fu Z."/>
        </authorList>
    </citation>
    <scope>NUCLEOTIDE SEQUENCE [LARGE SCALE GENOMIC DNA]</scope>
    <source>
        <strain evidence="4">G4</strain>
        <tissue evidence="4">Muscle</tissue>
    </source>
</reference>
<dbReference type="GO" id="GO:0006259">
    <property type="term" value="P:DNA metabolic process"/>
    <property type="evidence" value="ECO:0007669"/>
    <property type="project" value="UniProtKB-ARBA"/>
</dbReference>
<evidence type="ECO:0000259" key="3">
    <source>
        <dbReference type="Pfam" id="PF17921"/>
    </source>
</evidence>
<feature type="region of interest" description="Disordered" evidence="2">
    <location>
        <begin position="481"/>
        <end position="506"/>
    </location>
</feature>
<organism evidence="4 5">
    <name type="scientific">Coilia grayii</name>
    <name type="common">Gray's grenadier anchovy</name>
    <dbReference type="NCBI Taxonomy" id="363190"/>
    <lineage>
        <taxon>Eukaryota</taxon>
        <taxon>Metazoa</taxon>
        <taxon>Chordata</taxon>
        <taxon>Craniata</taxon>
        <taxon>Vertebrata</taxon>
        <taxon>Euteleostomi</taxon>
        <taxon>Actinopterygii</taxon>
        <taxon>Neopterygii</taxon>
        <taxon>Teleostei</taxon>
        <taxon>Clupei</taxon>
        <taxon>Clupeiformes</taxon>
        <taxon>Clupeoidei</taxon>
        <taxon>Engraulidae</taxon>
        <taxon>Coilinae</taxon>
        <taxon>Coilia</taxon>
    </lineage>
</organism>
<evidence type="ECO:0000256" key="2">
    <source>
        <dbReference type="SAM" id="MobiDB-lite"/>
    </source>
</evidence>
<dbReference type="EMBL" id="JBHFQA010000006">
    <property type="protein sequence ID" value="KAL2098388.1"/>
    <property type="molecule type" value="Genomic_DNA"/>
</dbReference>
<feature type="compositionally biased region" description="Basic and acidic residues" evidence="2">
    <location>
        <begin position="573"/>
        <end position="588"/>
    </location>
</feature>
<dbReference type="SUPFAM" id="SSF53098">
    <property type="entry name" value="Ribonuclease H-like"/>
    <property type="match status" value="1"/>
</dbReference>
<dbReference type="InterPro" id="IPR041588">
    <property type="entry name" value="Integrase_H2C2"/>
</dbReference>
<evidence type="ECO:0000313" key="5">
    <source>
        <dbReference type="Proteomes" id="UP001591681"/>
    </source>
</evidence>
<evidence type="ECO:0000256" key="1">
    <source>
        <dbReference type="ARBA" id="ARBA00039658"/>
    </source>
</evidence>
<comment type="caution">
    <text evidence="4">The sequence shown here is derived from an EMBL/GenBank/DDBJ whole genome shotgun (WGS) entry which is preliminary data.</text>
</comment>
<dbReference type="Gene3D" id="3.30.70.270">
    <property type="match status" value="2"/>
</dbReference>
<dbReference type="Gene3D" id="1.10.340.70">
    <property type="match status" value="1"/>
</dbReference>
<gene>
    <name evidence="4" type="ORF">ACEWY4_007595</name>
</gene>
<feature type="compositionally biased region" description="Polar residues" evidence="2">
    <location>
        <begin position="35"/>
        <end position="44"/>
    </location>
</feature>
<dbReference type="FunFam" id="1.10.340.70:FF:000001">
    <property type="entry name" value="Retrovirus-related Pol polyprotein from transposon gypsy-like Protein"/>
    <property type="match status" value="1"/>
</dbReference>
<feature type="region of interest" description="Disordered" evidence="2">
    <location>
        <begin position="1"/>
        <end position="46"/>
    </location>
</feature>